<dbReference type="RefSeq" id="WP_382395032.1">
    <property type="nucleotide sequence ID" value="NZ_JBHUNA010000033.1"/>
</dbReference>
<sequence length="327" mass="35546">MKAFVHEHGELKQKEMDKPFADHAQVTVAIKAAGLNRRDCSIPGRRGEEPGALILGSDGAGVVDSVGEGVTEFSVGDEVIINPSLGWYENSDAPPEQFEILGMPDNGTFAEYIVLSAEQLEKKPEHLSWDEAGVLALSGLTGYRALFTRGKAAKGETVFIPGAGSGVATFLIQFAKKAGARVIVSSRSTAKREQAKELGADRAIDTNSSWPEELADETIDLVIESVGKATFNRSLEVLKKGGRIVTFGATTEDTIELNLRSFFYGQYQLIGSTMGSREELHAMLDFMESHQMHPVVDRTFSLSEASDAMNYVKESKQFGKVALHIDE</sequence>
<dbReference type="SMART" id="SM00829">
    <property type="entry name" value="PKS_ER"/>
    <property type="match status" value="1"/>
</dbReference>
<comment type="caution">
    <text evidence="2">The sequence shown here is derived from an EMBL/GenBank/DDBJ whole genome shotgun (WGS) entry which is preliminary data.</text>
</comment>
<dbReference type="Pfam" id="PF00107">
    <property type="entry name" value="ADH_zinc_N"/>
    <property type="match status" value="1"/>
</dbReference>
<dbReference type="InterPro" id="IPR013149">
    <property type="entry name" value="ADH-like_C"/>
</dbReference>
<reference evidence="3" key="1">
    <citation type="journal article" date="2019" name="Int. J. Syst. Evol. Microbiol.">
        <title>The Global Catalogue of Microorganisms (GCM) 10K type strain sequencing project: providing services to taxonomists for standard genome sequencing and annotation.</title>
        <authorList>
            <consortium name="The Broad Institute Genomics Platform"/>
            <consortium name="The Broad Institute Genome Sequencing Center for Infectious Disease"/>
            <person name="Wu L."/>
            <person name="Ma J."/>
        </authorList>
    </citation>
    <scope>NUCLEOTIDE SEQUENCE [LARGE SCALE GENOMIC DNA]</scope>
    <source>
        <strain evidence="3">TISTR 1535</strain>
    </source>
</reference>
<dbReference type="InterPro" id="IPR020843">
    <property type="entry name" value="ER"/>
</dbReference>
<dbReference type="SUPFAM" id="SSF51735">
    <property type="entry name" value="NAD(P)-binding Rossmann-fold domains"/>
    <property type="match status" value="1"/>
</dbReference>
<keyword evidence="3" id="KW-1185">Reference proteome</keyword>
<feature type="domain" description="Enoyl reductase (ER)" evidence="1">
    <location>
        <begin position="9"/>
        <end position="323"/>
    </location>
</feature>
<protein>
    <submittedName>
        <fullName evidence="2">Zinc-binding dehydrogenase</fullName>
    </submittedName>
</protein>
<proteinExistence type="predicted"/>
<dbReference type="SUPFAM" id="SSF50129">
    <property type="entry name" value="GroES-like"/>
    <property type="match status" value="1"/>
</dbReference>
<dbReference type="PANTHER" id="PTHR45033:SF3">
    <property type="entry name" value="DEHYDROGENASE, PUTATIVE (AFU_ORTHOLOGUE AFUA_2G13270)-RELATED"/>
    <property type="match status" value="1"/>
</dbReference>
<dbReference type="InterPro" id="IPR036291">
    <property type="entry name" value="NAD(P)-bd_dom_sf"/>
</dbReference>
<evidence type="ECO:0000313" key="2">
    <source>
        <dbReference type="EMBL" id="MFD2761982.1"/>
    </source>
</evidence>
<dbReference type="EMBL" id="JBHUNA010000033">
    <property type="protein sequence ID" value="MFD2761982.1"/>
    <property type="molecule type" value="Genomic_DNA"/>
</dbReference>
<dbReference type="Pfam" id="PF08240">
    <property type="entry name" value="ADH_N"/>
    <property type="match status" value="1"/>
</dbReference>
<evidence type="ECO:0000259" key="1">
    <source>
        <dbReference type="SMART" id="SM00829"/>
    </source>
</evidence>
<gene>
    <name evidence="2" type="ORF">ACFSUO_13570</name>
</gene>
<dbReference type="Proteomes" id="UP001597502">
    <property type="component" value="Unassembled WGS sequence"/>
</dbReference>
<evidence type="ECO:0000313" key="3">
    <source>
        <dbReference type="Proteomes" id="UP001597502"/>
    </source>
</evidence>
<name>A0ABW5V7F9_9BACI</name>
<dbReference type="PANTHER" id="PTHR45033">
    <property type="match status" value="1"/>
</dbReference>
<dbReference type="InterPro" id="IPR011032">
    <property type="entry name" value="GroES-like_sf"/>
</dbReference>
<dbReference type="InterPro" id="IPR052711">
    <property type="entry name" value="Zinc_ADH-like"/>
</dbReference>
<dbReference type="Gene3D" id="3.90.180.10">
    <property type="entry name" value="Medium-chain alcohol dehydrogenases, catalytic domain"/>
    <property type="match status" value="1"/>
</dbReference>
<accession>A0ABW5V7F9</accession>
<organism evidence="2 3">
    <name type="scientific">Lentibacillus juripiscarius</name>
    <dbReference type="NCBI Taxonomy" id="257446"/>
    <lineage>
        <taxon>Bacteria</taxon>
        <taxon>Bacillati</taxon>
        <taxon>Bacillota</taxon>
        <taxon>Bacilli</taxon>
        <taxon>Bacillales</taxon>
        <taxon>Bacillaceae</taxon>
        <taxon>Lentibacillus</taxon>
    </lineage>
</organism>
<dbReference type="InterPro" id="IPR013154">
    <property type="entry name" value="ADH-like_N"/>
</dbReference>
<dbReference type="Gene3D" id="3.40.50.720">
    <property type="entry name" value="NAD(P)-binding Rossmann-like Domain"/>
    <property type="match status" value="1"/>
</dbReference>